<evidence type="ECO:0000313" key="2">
    <source>
        <dbReference type="EMBL" id="TRY11782.1"/>
    </source>
</evidence>
<sequence>MESSANRAILLHEKLSSSDTFLLLSGVFLYTDAFLSIFHQVSLYDVGFSWYKNNFALSDMVTYIFGFSFLYGALIPFTLWLIDFYLMPKSMATSVKFEGRIRLEVLKRDAIVEGNSAAYKHFENSASELEKIETKRRYVLAIILCFLALVVSIPLSSDQGVIQSIWARASADGLVPTFIRFSLFGLSMWFLGIIMHTTDHYTNDETISNYTERLESKWISEVSSKLLDKDKLYEHLNETLNGFNSFGTKVSYDHSNESHKFCRKHGLINNENEFKLTEKGKFFSKYRDLNQN</sequence>
<comment type="caution">
    <text evidence="2">The sequence shown here is derived from an EMBL/GenBank/DDBJ whole genome shotgun (WGS) entry which is preliminary data.</text>
</comment>
<feature type="transmembrane region" description="Helical" evidence="1">
    <location>
        <begin position="138"/>
        <end position="157"/>
    </location>
</feature>
<evidence type="ECO:0000313" key="3">
    <source>
        <dbReference type="Proteomes" id="UP000318126"/>
    </source>
</evidence>
<dbReference type="EMBL" id="VKGK01000044">
    <property type="protein sequence ID" value="TRY11782.1"/>
    <property type="molecule type" value="Genomic_DNA"/>
</dbReference>
<gene>
    <name evidence="2" type="ORF">FN961_23310</name>
</gene>
<dbReference type="AlphaFoldDB" id="A0A553JH60"/>
<name>A0A553JH60_SHEHA</name>
<keyword evidence="1" id="KW-0472">Membrane</keyword>
<feature type="transmembrane region" description="Helical" evidence="1">
    <location>
        <begin position="177"/>
        <end position="195"/>
    </location>
</feature>
<reference evidence="3" key="1">
    <citation type="submission" date="2019-07" db="EMBL/GenBank/DDBJ databases">
        <title>Shewanella sp. YLB-08 draft genomic sequence.</title>
        <authorList>
            <person name="Yu L."/>
        </authorList>
    </citation>
    <scope>NUCLEOTIDE SEQUENCE [LARGE SCALE GENOMIC DNA]</scope>
    <source>
        <strain evidence="3">JCM 20706</strain>
    </source>
</reference>
<feature type="transmembrane region" description="Helical" evidence="1">
    <location>
        <begin position="61"/>
        <end position="86"/>
    </location>
</feature>
<evidence type="ECO:0000256" key="1">
    <source>
        <dbReference type="SAM" id="Phobius"/>
    </source>
</evidence>
<keyword evidence="1" id="KW-1133">Transmembrane helix</keyword>
<accession>A0A553JH60</accession>
<organism evidence="2 3">
    <name type="scientific">Shewanella hanedai</name>
    <name type="common">Alteromonas hanedai</name>
    <dbReference type="NCBI Taxonomy" id="25"/>
    <lineage>
        <taxon>Bacteria</taxon>
        <taxon>Pseudomonadati</taxon>
        <taxon>Pseudomonadota</taxon>
        <taxon>Gammaproteobacteria</taxon>
        <taxon>Alteromonadales</taxon>
        <taxon>Shewanellaceae</taxon>
        <taxon>Shewanella</taxon>
    </lineage>
</organism>
<dbReference type="Proteomes" id="UP000318126">
    <property type="component" value="Unassembled WGS sequence"/>
</dbReference>
<dbReference type="RefSeq" id="WP_144042546.1">
    <property type="nucleotide sequence ID" value="NZ_BMPL01000050.1"/>
</dbReference>
<protein>
    <submittedName>
        <fullName evidence="2">Uncharacterized protein</fullName>
    </submittedName>
</protein>
<proteinExistence type="predicted"/>
<keyword evidence="3" id="KW-1185">Reference proteome</keyword>
<feature type="transmembrane region" description="Helical" evidence="1">
    <location>
        <begin position="21"/>
        <end position="41"/>
    </location>
</feature>
<keyword evidence="1" id="KW-0812">Transmembrane</keyword>
<dbReference type="OrthoDB" id="9842001at2"/>